<gene>
    <name evidence="3" type="primary">LOC111083420</name>
</gene>
<sequence length="131" mass="14517">MNLVIEERNPKPGDLEESNDSSGSGGEGCYVNLSVARRRRSLAGLNNELLTNQWPESHSLSSYGGSMDGARSPIESTGTPGSFSQQPSSHLILDNHNETCKQNISDYKFCTSCLITNLVQTFRLRLQFEKY</sequence>
<organism evidence="2 3">
    <name type="scientific">Limulus polyphemus</name>
    <name type="common">Atlantic horseshoe crab</name>
    <dbReference type="NCBI Taxonomy" id="6850"/>
    <lineage>
        <taxon>Eukaryota</taxon>
        <taxon>Metazoa</taxon>
        <taxon>Ecdysozoa</taxon>
        <taxon>Arthropoda</taxon>
        <taxon>Chelicerata</taxon>
        <taxon>Merostomata</taxon>
        <taxon>Xiphosura</taxon>
        <taxon>Limulidae</taxon>
        <taxon>Limulus</taxon>
    </lineage>
</organism>
<keyword evidence="2" id="KW-1185">Reference proteome</keyword>
<proteinExistence type="predicted"/>
<feature type="compositionally biased region" description="Basic and acidic residues" evidence="1">
    <location>
        <begin position="1"/>
        <end position="14"/>
    </location>
</feature>
<feature type="region of interest" description="Disordered" evidence="1">
    <location>
        <begin position="60"/>
        <end position="89"/>
    </location>
</feature>
<evidence type="ECO:0000256" key="1">
    <source>
        <dbReference type="SAM" id="MobiDB-lite"/>
    </source>
</evidence>
<dbReference type="Proteomes" id="UP000694941">
    <property type="component" value="Unplaced"/>
</dbReference>
<accession>A0ABM1RW84</accession>
<dbReference type="RefSeq" id="XP_022235639.1">
    <property type="nucleotide sequence ID" value="XM_022379931.1"/>
</dbReference>
<evidence type="ECO:0000313" key="3">
    <source>
        <dbReference type="RefSeq" id="XP_022235639.1"/>
    </source>
</evidence>
<feature type="region of interest" description="Disordered" evidence="1">
    <location>
        <begin position="1"/>
        <end position="27"/>
    </location>
</feature>
<reference evidence="3" key="1">
    <citation type="submission" date="2025-08" db="UniProtKB">
        <authorList>
            <consortium name="RefSeq"/>
        </authorList>
    </citation>
    <scope>IDENTIFICATION</scope>
    <source>
        <tissue evidence="3">Muscle</tissue>
    </source>
</reference>
<protein>
    <submittedName>
        <fullName evidence="3">Uncharacterized protein LOC111083420</fullName>
    </submittedName>
</protein>
<evidence type="ECO:0000313" key="2">
    <source>
        <dbReference type="Proteomes" id="UP000694941"/>
    </source>
</evidence>
<name>A0ABM1RW84_LIMPO</name>
<dbReference type="GeneID" id="111083420"/>
<feature type="compositionally biased region" description="Polar residues" evidence="1">
    <location>
        <begin position="74"/>
        <end position="89"/>
    </location>
</feature>